<dbReference type="GO" id="GO:0016620">
    <property type="term" value="F:oxidoreductase activity, acting on the aldehyde or oxo group of donors, NAD or NADP as acceptor"/>
    <property type="evidence" value="ECO:0007669"/>
    <property type="project" value="InterPro"/>
</dbReference>
<dbReference type="eggNOG" id="COG0028">
    <property type="taxonomic scope" value="Bacteria"/>
</dbReference>
<keyword evidence="6 10" id="KW-0560">Oxidoreductase</keyword>
<dbReference type="HOGENOM" id="CLU_011295_0_0_5"/>
<dbReference type="SUPFAM" id="SSF53720">
    <property type="entry name" value="ALDH-like"/>
    <property type="match status" value="1"/>
</dbReference>
<dbReference type="InterPro" id="IPR016163">
    <property type="entry name" value="Ald_DH_C"/>
</dbReference>
<feature type="domain" description="Thiamine pyrophosphate enzyme TPP-binding" evidence="13">
    <location>
        <begin position="394"/>
        <end position="532"/>
    </location>
</feature>
<keyword evidence="3" id="KW-0479">Metal-binding</keyword>
<dbReference type="KEGG" id="ngg:RG540_CH22630"/>
<dbReference type="InterPro" id="IPR012001">
    <property type="entry name" value="Thiamin_PyroP_enz_TPP-bd_dom"/>
</dbReference>
<evidence type="ECO:0000259" key="12">
    <source>
        <dbReference type="Pfam" id="PF00205"/>
    </source>
</evidence>
<evidence type="ECO:0000256" key="1">
    <source>
        <dbReference type="ARBA" id="ARBA00007812"/>
    </source>
</evidence>
<keyword evidence="16" id="KW-1185">Reference proteome</keyword>
<dbReference type="InterPro" id="IPR016161">
    <property type="entry name" value="Ald_DH/histidinol_DH"/>
</dbReference>
<dbReference type="Gene3D" id="3.40.309.10">
    <property type="entry name" value="Aldehyde Dehydrogenase, Chain A, domain 2"/>
    <property type="match status" value="1"/>
</dbReference>
<evidence type="ECO:0000313" key="16">
    <source>
        <dbReference type="Proteomes" id="UP000028181"/>
    </source>
</evidence>
<name>A0A068SRQ2_NEOGA</name>
<dbReference type="PATRIC" id="fig|1028800.3.peg.2291"/>
<evidence type="ECO:0000256" key="5">
    <source>
        <dbReference type="ARBA" id="ARBA00022958"/>
    </source>
</evidence>
<dbReference type="InterPro" id="IPR029510">
    <property type="entry name" value="Ald_DH_CS_GLU"/>
</dbReference>
<dbReference type="CDD" id="cd07035">
    <property type="entry name" value="TPP_PYR_POX_like"/>
    <property type="match status" value="1"/>
</dbReference>
<evidence type="ECO:0000256" key="4">
    <source>
        <dbReference type="ARBA" id="ARBA00022857"/>
    </source>
</evidence>
<dbReference type="InterPro" id="IPR011766">
    <property type="entry name" value="TPP_enzyme_TPP-bd"/>
</dbReference>
<dbReference type="Pfam" id="PF00171">
    <property type="entry name" value="Aldedh"/>
    <property type="match status" value="1"/>
</dbReference>
<dbReference type="GO" id="GO:0030976">
    <property type="term" value="F:thiamine pyrophosphate binding"/>
    <property type="evidence" value="ECO:0007669"/>
    <property type="project" value="InterPro"/>
</dbReference>
<dbReference type="GO" id="GO:0019752">
    <property type="term" value="P:carboxylic acid metabolic process"/>
    <property type="evidence" value="ECO:0007669"/>
    <property type="project" value="UniProtKB-ARBA"/>
</dbReference>
<evidence type="ECO:0000259" key="13">
    <source>
        <dbReference type="Pfam" id="PF02775"/>
    </source>
</evidence>
<dbReference type="FunFam" id="3.40.605.10:FF:000007">
    <property type="entry name" value="NAD/NADP-dependent betaine aldehyde dehydrogenase"/>
    <property type="match status" value="1"/>
</dbReference>
<evidence type="ECO:0000256" key="6">
    <source>
        <dbReference type="ARBA" id="ARBA00023002"/>
    </source>
</evidence>
<evidence type="ECO:0000256" key="7">
    <source>
        <dbReference type="ARBA" id="ARBA00023052"/>
    </source>
</evidence>
<dbReference type="PANTHER" id="PTHR42804">
    <property type="entry name" value="ALDEHYDE DEHYDROGENASE"/>
    <property type="match status" value="1"/>
</dbReference>
<keyword evidence="5" id="KW-0630">Potassium</keyword>
<dbReference type="EMBL" id="HG938353">
    <property type="protein sequence ID" value="CDN48431.1"/>
    <property type="molecule type" value="Genomic_DNA"/>
</dbReference>
<comment type="similarity">
    <text evidence="2 10">Belongs to the aldehyde dehydrogenase family.</text>
</comment>
<protein>
    <submittedName>
        <fullName evidence="15">NAD-dependent aldehyde dehydrogenase</fullName>
    </submittedName>
</protein>
<sequence>MNKMSLDFLSGSTKLRGRTVSEAVFDFLRQKGIDRIFGNPGSTELPMFVNVPEDFSYVLGLQESIVVAMADAYAQTTRKPAFVNLHSAAGLGHALGNIYTAYRNRAPLIITTGQQSRELLPHDPFLFAESPTEFPKPYVKWACEPARAEDVPAAIARAYYMAMQAPRGPVMVSVPLSDWQAQAAPIAIRDVETVISAPASAIDDLARRLNDAREPVLVVGPGVDIDNAWDATVRLAEILQAKVWVSPLSSRCSFPERHPLFAGFLPAFQPKLANCLGDADLVLVLGAPAFTYHFAGSGPDIPQGAELWLITDDPAQAASAVVGNAMVSNLRAATESLVYRLRCRAPRTDGPARTIPRLKTPKGITQEFFYQTLADVRSPDSIVFEEAPGGRDALHDFFPIERPGGFFATASGGLGYALPGSIGAALTKPEQPVIAVIGDGSSLYAIQSIWSAVEYDADLMIVILNNGGYKVLKAIAERSGSGRIDGVDIGHMDFVKIAEAQGCKAVRCEKGEELSSCLRDLLKMKGPRLLEIILSEEETEMNVAVRNEQVLKTPEKFFIGGEWVAPLGTNKLDVISPVTEEVLMSYPEASNADIDKAVAAARDAFDNGPWPRMTFKERAGYLRKVADLLTARLDEIANAWTTQVGAPIFLTKKLVGQNPGLYNYYAGLIENDDFVDQRKRADGGEVRVVREPVGVCAAITPWNAPMVLLNYKVSAALAAGCTIVAKPSPETPLDAYLLAECIEQAGIPKGVFNLVPAGREGGDYLVRHKGIDKVSFTGSTIAGKTIAAACADRLTRVSLELGGKSAAVLLDDADFAKALPALMVYSMPITGQVCFSLTRILVPESRKQEFIDLYVGAVKNIKVGDPSDPTTQMGPLTMARQLTRVEGYIAAGRAGGATVACGGGRPAGLDRGYFIEPTVFTDVTMDMKIAQEEIFGPVVSIISYKDDEEAVKIANDTTYGLSGAVFTSDPERGYAFARRMRTGSVTVNGMIVDIHHPFGGFKQSGIGREGGPEGLENYFEVKTIHMA</sequence>
<keyword evidence="8" id="KW-0558">Oxidation</keyword>
<keyword evidence="7" id="KW-0786">Thiamine pyrophosphate</keyword>
<feature type="active site" evidence="9">
    <location>
        <position position="800"/>
    </location>
</feature>
<evidence type="ECO:0000256" key="10">
    <source>
        <dbReference type="RuleBase" id="RU003345"/>
    </source>
</evidence>
<dbReference type="PROSITE" id="PS00687">
    <property type="entry name" value="ALDEHYDE_DEHYDR_GLU"/>
    <property type="match status" value="1"/>
</dbReference>
<dbReference type="NCBIfam" id="NF005485">
    <property type="entry name" value="PRK07092.1"/>
    <property type="match status" value="1"/>
</dbReference>
<dbReference type="Proteomes" id="UP000028181">
    <property type="component" value="Chromosome I"/>
</dbReference>
<dbReference type="eggNOG" id="COG1012">
    <property type="taxonomic scope" value="Bacteria"/>
</dbReference>
<evidence type="ECO:0000256" key="9">
    <source>
        <dbReference type="PROSITE-ProRule" id="PRU10007"/>
    </source>
</evidence>
<dbReference type="AlphaFoldDB" id="A0A068SRQ2"/>
<organism evidence="15 16">
    <name type="scientific">Neorhizobium galegae bv. orientalis str. HAMBI 540</name>
    <dbReference type="NCBI Taxonomy" id="1028800"/>
    <lineage>
        <taxon>Bacteria</taxon>
        <taxon>Pseudomonadati</taxon>
        <taxon>Pseudomonadota</taxon>
        <taxon>Alphaproteobacteria</taxon>
        <taxon>Hyphomicrobiales</taxon>
        <taxon>Rhizobiaceae</taxon>
        <taxon>Rhizobium/Agrobacterium group</taxon>
        <taxon>Neorhizobium</taxon>
    </lineage>
</organism>
<dbReference type="InterPro" id="IPR016162">
    <property type="entry name" value="Ald_DH_N"/>
</dbReference>
<evidence type="ECO:0000313" key="15">
    <source>
        <dbReference type="EMBL" id="CDN48431.1"/>
    </source>
</evidence>
<dbReference type="Gene3D" id="3.40.50.970">
    <property type="match status" value="2"/>
</dbReference>
<dbReference type="FunFam" id="3.40.309.10:FF:000012">
    <property type="entry name" value="Betaine aldehyde dehydrogenase"/>
    <property type="match status" value="1"/>
</dbReference>
<feature type="domain" description="Thiamine pyrophosphate enzyme central" evidence="12">
    <location>
        <begin position="202"/>
        <end position="335"/>
    </location>
</feature>
<evidence type="ECO:0000259" key="11">
    <source>
        <dbReference type="Pfam" id="PF00171"/>
    </source>
</evidence>
<gene>
    <name evidence="15" type="ORF">RG540_CH22630</name>
</gene>
<dbReference type="InterPro" id="IPR015590">
    <property type="entry name" value="Aldehyde_DH_dom"/>
</dbReference>
<dbReference type="SUPFAM" id="SSF52467">
    <property type="entry name" value="DHS-like NAD/FAD-binding domain"/>
    <property type="match status" value="1"/>
</dbReference>
<dbReference type="InterPro" id="IPR000399">
    <property type="entry name" value="TPP-bd_CS"/>
</dbReference>
<dbReference type="RefSeq" id="WP_197560179.1">
    <property type="nucleotide sequence ID" value="NZ_HG938353.1"/>
</dbReference>
<feature type="domain" description="Thiamine pyrophosphate enzyme N-terminal TPP-binding" evidence="14">
    <location>
        <begin position="19"/>
        <end position="122"/>
    </location>
</feature>
<evidence type="ECO:0000256" key="2">
    <source>
        <dbReference type="ARBA" id="ARBA00009986"/>
    </source>
</evidence>
<dbReference type="Pfam" id="PF00205">
    <property type="entry name" value="TPP_enzyme_M"/>
    <property type="match status" value="1"/>
</dbReference>
<dbReference type="InterPro" id="IPR029061">
    <property type="entry name" value="THDP-binding"/>
</dbReference>
<accession>A0A068SRQ2</accession>
<dbReference type="GeneID" id="79064225"/>
<dbReference type="Gene3D" id="3.40.605.10">
    <property type="entry name" value="Aldehyde Dehydrogenase, Chain A, domain 1"/>
    <property type="match status" value="1"/>
</dbReference>
<evidence type="ECO:0000259" key="14">
    <source>
        <dbReference type="Pfam" id="PF02776"/>
    </source>
</evidence>
<dbReference type="SUPFAM" id="SSF52518">
    <property type="entry name" value="Thiamin diphosphate-binding fold (THDP-binding)"/>
    <property type="match status" value="2"/>
</dbReference>
<dbReference type="PROSITE" id="PS00187">
    <property type="entry name" value="TPP_ENZYMES"/>
    <property type="match status" value="1"/>
</dbReference>
<dbReference type="InterPro" id="IPR012000">
    <property type="entry name" value="Thiamin_PyroP_enz_cen_dom"/>
</dbReference>
<dbReference type="CDD" id="cd02002">
    <property type="entry name" value="TPP_BFDC"/>
    <property type="match status" value="1"/>
</dbReference>
<dbReference type="Pfam" id="PF02776">
    <property type="entry name" value="TPP_enzyme_N"/>
    <property type="match status" value="1"/>
</dbReference>
<dbReference type="InterPro" id="IPR029035">
    <property type="entry name" value="DHS-like_NAD/FAD-binding_dom"/>
</dbReference>
<dbReference type="Pfam" id="PF02775">
    <property type="entry name" value="TPP_enzyme_C"/>
    <property type="match status" value="1"/>
</dbReference>
<dbReference type="CDD" id="cd07139">
    <property type="entry name" value="ALDH_AldA-Rv0768"/>
    <property type="match status" value="1"/>
</dbReference>
<evidence type="ECO:0000256" key="3">
    <source>
        <dbReference type="ARBA" id="ARBA00022723"/>
    </source>
</evidence>
<feature type="domain" description="Aldehyde dehydrogenase" evidence="11">
    <location>
        <begin position="563"/>
        <end position="1024"/>
    </location>
</feature>
<keyword evidence="4" id="KW-0521">NADP</keyword>
<dbReference type="GO" id="GO:0000287">
    <property type="term" value="F:magnesium ion binding"/>
    <property type="evidence" value="ECO:0007669"/>
    <property type="project" value="InterPro"/>
</dbReference>
<proteinExistence type="inferred from homology"/>
<dbReference type="Gene3D" id="3.40.50.1220">
    <property type="entry name" value="TPP-binding domain"/>
    <property type="match status" value="1"/>
</dbReference>
<reference evidence="16" key="1">
    <citation type="journal article" date="2014" name="BMC Genomics">
        <title>Genome sequencing of two Neorhizobium galegae strains reveals a noeT gene responsible for the unusual acetylation of the nodulation factors.</title>
        <authorList>
            <person name="Osterman J."/>
            <person name="Marsh J."/>
            <person name="Laine P.K."/>
            <person name="Zeng Z."/>
            <person name="Alatalo E."/>
            <person name="Sullivan J.T."/>
            <person name="Young J.P."/>
            <person name="Thomas-Oates J."/>
            <person name="Paulin L."/>
            <person name="Lindstrom K."/>
        </authorList>
    </citation>
    <scope>NUCLEOTIDE SEQUENCE [LARGE SCALE GENOMIC DNA]</scope>
    <source>
        <strain evidence="16">HAMBI 540</strain>
    </source>
</reference>
<evidence type="ECO:0000256" key="8">
    <source>
        <dbReference type="ARBA" id="ARBA00023097"/>
    </source>
</evidence>
<dbReference type="PANTHER" id="PTHR42804:SF1">
    <property type="entry name" value="ALDEHYDE DEHYDROGENASE-RELATED"/>
    <property type="match status" value="1"/>
</dbReference>
<comment type="similarity">
    <text evidence="1">Belongs to the TPP enzyme family.</text>
</comment>